<reference evidence="1" key="1">
    <citation type="submission" date="2024-07" db="EMBL/GenBank/DDBJ databases">
        <authorList>
            <person name="Li X.-J."/>
            <person name="Wang X."/>
        </authorList>
    </citation>
    <scope>NUCLEOTIDE SEQUENCE</scope>
    <source>
        <strain evidence="1">HSP-334</strain>
    </source>
</reference>
<evidence type="ECO:0000313" key="1">
    <source>
        <dbReference type="EMBL" id="XDU66814.1"/>
    </source>
</evidence>
<dbReference type="Pfam" id="PF05704">
    <property type="entry name" value="Caps_synth"/>
    <property type="match status" value="1"/>
</dbReference>
<dbReference type="GO" id="GO:0016757">
    <property type="term" value="F:glycosyltransferase activity"/>
    <property type="evidence" value="ECO:0007669"/>
    <property type="project" value="InterPro"/>
</dbReference>
<gene>
    <name evidence="1" type="ORF">AB8B22_10695</name>
</gene>
<dbReference type="KEGG" id="lrug:AB8B22_10695"/>
<accession>A0AB39VFK6</accession>
<protein>
    <submittedName>
        <fullName evidence="1">Capsular polysaccharide synthesis protein</fullName>
    </submittedName>
</protein>
<dbReference type="Gene3D" id="3.90.550.20">
    <property type="match status" value="1"/>
</dbReference>
<dbReference type="AlphaFoldDB" id="A0AB39VFK6"/>
<dbReference type="InterPro" id="IPR008441">
    <property type="entry name" value="AfumC-like_glycosyl_Trfase"/>
</dbReference>
<dbReference type="RefSeq" id="WP_369711075.1">
    <property type="nucleotide sequence ID" value="NZ_CP165644.1"/>
</dbReference>
<name>A0AB39VFK6_9FUSO</name>
<organism evidence="1">
    <name type="scientific">Leptotrichia rugosa</name>
    <dbReference type="NCBI Taxonomy" id="3239302"/>
    <lineage>
        <taxon>Bacteria</taxon>
        <taxon>Fusobacteriati</taxon>
        <taxon>Fusobacteriota</taxon>
        <taxon>Fusobacteriia</taxon>
        <taxon>Fusobacteriales</taxon>
        <taxon>Leptotrichiaceae</taxon>
        <taxon>Leptotrichia</taxon>
    </lineage>
</organism>
<proteinExistence type="predicted"/>
<dbReference type="SUPFAM" id="SSF53448">
    <property type="entry name" value="Nucleotide-diphospho-sugar transferases"/>
    <property type="match status" value="1"/>
</dbReference>
<dbReference type="InterPro" id="IPR029044">
    <property type="entry name" value="Nucleotide-diphossugar_trans"/>
</dbReference>
<dbReference type="EMBL" id="CP165644">
    <property type="protein sequence ID" value="XDU66814.1"/>
    <property type="molecule type" value="Genomic_DNA"/>
</dbReference>
<sequence>MKGQIMKEYKFTASTIYKLNEKLKKKPFKYIYKELMPNFLFDKIQREVYFSNQKAIVSDWDKILADYFKDKIEIAKVIPKKKFLNDEKIIWQFWGQGWDYENLPNVVKICYRAMNKYRENYTLIRLDMENIGEYLEFPDYVMKKLSEKKMGYAHFTDILRFSLLKYYGGVWIDATILLTDYLPSEYFKMDYFLFQRDGDFKNKKEFELYDSIYFSWNKKSKIKMLSSIIFSHKNNKIMATLLDLLLVFWRDNDKIPNYFFMQILYTELVEKYYKKDRCKIVSDTLPHELFKVWFDTYSKEKLKKITDSVSIHKLSFKIDSSKKKVENTFFEYFKNLYEI</sequence>